<dbReference type="AlphaFoldDB" id="A0A8B9AFU8"/>
<organism evidence="3 4">
    <name type="scientific">Phoenix dactylifera</name>
    <name type="common">Date palm</name>
    <dbReference type="NCBI Taxonomy" id="42345"/>
    <lineage>
        <taxon>Eukaryota</taxon>
        <taxon>Viridiplantae</taxon>
        <taxon>Streptophyta</taxon>
        <taxon>Embryophyta</taxon>
        <taxon>Tracheophyta</taxon>
        <taxon>Spermatophyta</taxon>
        <taxon>Magnoliopsida</taxon>
        <taxon>Liliopsida</taxon>
        <taxon>Arecaceae</taxon>
        <taxon>Coryphoideae</taxon>
        <taxon>Phoeniceae</taxon>
        <taxon>Phoenix</taxon>
    </lineage>
</organism>
<evidence type="ECO:0000256" key="1">
    <source>
        <dbReference type="ARBA" id="ARBA00009995"/>
    </source>
</evidence>
<dbReference type="OrthoDB" id="5835829at2759"/>
<dbReference type="RefSeq" id="XP_038982134.1">
    <property type="nucleotide sequence ID" value="XM_039126206.1"/>
</dbReference>
<dbReference type="KEGG" id="pda:120110630"/>
<protein>
    <submittedName>
        <fullName evidence="4">Scopoletin glucosyltransferase-like</fullName>
    </submittedName>
</protein>
<reference evidence="3" key="1">
    <citation type="journal article" date="2019" name="Nat. Commun.">
        <title>Genome-wide association mapping of date palm fruit traits.</title>
        <authorList>
            <person name="Hazzouri K.M."/>
            <person name="Gros-Balthazard M."/>
            <person name="Flowers J.M."/>
            <person name="Copetti D."/>
            <person name="Lemansour A."/>
            <person name="Lebrun M."/>
            <person name="Masmoudi K."/>
            <person name="Ferrand S."/>
            <person name="Dhar M.I."/>
            <person name="Fresquez Z.A."/>
            <person name="Rosas U."/>
            <person name="Zhang J."/>
            <person name="Talag J."/>
            <person name="Lee S."/>
            <person name="Kudrna D."/>
            <person name="Powell R.F."/>
            <person name="Leitch I.J."/>
            <person name="Krueger R.R."/>
            <person name="Wing R.A."/>
            <person name="Amiri K.M.A."/>
            <person name="Purugganan M.D."/>
        </authorList>
    </citation>
    <scope>NUCLEOTIDE SEQUENCE [LARGE SCALE GENOMIC DNA]</scope>
    <source>
        <strain evidence="3">cv. Khalas</strain>
    </source>
</reference>
<evidence type="ECO:0000256" key="2">
    <source>
        <dbReference type="ARBA" id="ARBA00022676"/>
    </source>
</evidence>
<dbReference type="Proteomes" id="UP000228380">
    <property type="component" value="Chromosome 4"/>
</dbReference>
<sequence>MDLHIFFLPFLAPGHMIPMIDLARLLADRGAKATIITTTANVPLIQPTIDLAYNSRHHQIQLLAIPFPYSESGVLEGHENLTALPNPDMPPEFHAAICMLEAPFRQLAKDHHPDCIISDILYPWSASLARELGIPRLVFHGTSFFSVILVGVIGRLKPHESVASDEQPC</sequence>
<proteinExistence type="inferred from homology"/>
<evidence type="ECO:0000313" key="4">
    <source>
        <dbReference type="RefSeq" id="XP_038982134.1"/>
    </source>
</evidence>
<gene>
    <name evidence="4" type="primary">LOC120110630</name>
</gene>
<dbReference type="PANTHER" id="PTHR48047">
    <property type="entry name" value="GLYCOSYLTRANSFERASE"/>
    <property type="match status" value="1"/>
</dbReference>
<evidence type="ECO:0000313" key="3">
    <source>
        <dbReference type="Proteomes" id="UP000228380"/>
    </source>
</evidence>
<keyword evidence="3" id="KW-1185">Reference proteome</keyword>
<keyword evidence="2" id="KW-0328">Glycosyltransferase</keyword>
<dbReference type="GO" id="GO:0035251">
    <property type="term" value="F:UDP-glucosyltransferase activity"/>
    <property type="evidence" value="ECO:0007669"/>
    <property type="project" value="TreeGrafter"/>
</dbReference>
<name>A0A8B9AFU8_PHODC</name>
<reference evidence="4" key="2">
    <citation type="submission" date="2025-08" db="UniProtKB">
        <authorList>
            <consortium name="RefSeq"/>
        </authorList>
    </citation>
    <scope>IDENTIFICATION</scope>
    <source>
        <tissue evidence="4">Young leaves</tissue>
    </source>
</reference>
<comment type="similarity">
    <text evidence="1">Belongs to the UDP-glycosyltransferase family.</text>
</comment>
<dbReference type="PANTHER" id="PTHR48047:SF45">
    <property type="entry name" value="SCOPOLETIN GLUCOSYLTRANSFERASE-LIKE"/>
    <property type="match status" value="1"/>
</dbReference>
<dbReference type="GeneID" id="120110630"/>
<dbReference type="Gene3D" id="3.40.50.2000">
    <property type="entry name" value="Glycogen Phosphorylase B"/>
    <property type="match status" value="1"/>
</dbReference>
<dbReference type="SUPFAM" id="SSF53756">
    <property type="entry name" value="UDP-Glycosyltransferase/glycogen phosphorylase"/>
    <property type="match status" value="1"/>
</dbReference>
<accession>A0A8B9AFU8</accession>
<keyword evidence="2" id="KW-0808">Transferase</keyword>